<evidence type="ECO:0000256" key="8">
    <source>
        <dbReference type="ARBA" id="ARBA00023034"/>
    </source>
</evidence>
<dbReference type="STRING" id="2018661.A0A2A2KJT9"/>
<sequence length="344" mass="39598">MMLPRLPKYYVKAATCLLGFLLLWISGLLDHAREKSFSRFEWPIETVDVRTLAVDLLADHSSSVPVLNDMDNLPVLIQPSCPKSDDDTVQDRILLIVKSNVHNVNNREAIRRSWGKSNLIDGYGVRTIFVVGRFASPSDEKHMKVAVQQEAEKNRDLLWIDAVDTYRNNTLKLLHSIHYAYSPAHSCQRSDFVLLIDDDYMLSMENLVRLIKSKHPYNILYEGWRFDTSPFRYVFHKHRVSLSDYPFDAYPPYITAGAVLISKQTVSYFFQAMKFLKLYPYDDIYTGIVAYQLGIIPSHNDGFVFWKRTITSDEWKHGSVICAHGFEPDEIETTHNVINLNAAG</sequence>
<keyword evidence="9" id="KW-0472">Membrane</keyword>
<name>A0A2A2KJT9_9BILA</name>
<dbReference type="GO" id="GO:0008194">
    <property type="term" value="F:UDP-glycosyltransferase activity"/>
    <property type="evidence" value="ECO:0007669"/>
    <property type="project" value="TreeGrafter"/>
</dbReference>
<evidence type="ECO:0000256" key="1">
    <source>
        <dbReference type="ARBA" id="ARBA00004323"/>
    </source>
</evidence>
<dbReference type="AlphaFoldDB" id="A0A2A2KJT9"/>
<dbReference type="InterPro" id="IPR002659">
    <property type="entry name" value="Glyco_trans_31"/>
</dbReference>
<dbReference type="EC" id="2.4.1.-" evidence="10"/>
<keyword evidence="4" id="KW-0808">Transferase</keyword>
<accession>A0A2A2KJT9</accession>
<dbReference type="Gene3D" id="3.90.550.50">
    <property type="match status" value="1"/>
</dbReference>
<evidence type="ECO:0000256" key="7">
    <source>
        <dbReference type="ARBA" id="ARBA00022989"/>
    </source>
</evidence>
<dbReference type="EMBL" id="LIAE01008423">
    <property type="protein sequence ID" value="PAV74089.1"/>
    <property type="molecule type" value="Genomic_DNA"/>
</dbReference>
<keyword evidence="7" id="KW-1133">Transmembrane helix</keyword>
<evidence type="ECO:0000313" key="12">
    <source>
        <dbReference type="Proteomes" id="UP000218231"/>
    </source>
</evidence>
<keyword evidence="12" id="KW-1185">Reference proteome</keyword>
<dbReference type="PANTHER" id="PTHR11214">
    <property type="entry name" value="BETA-1,3-N-ACETYLGLUCOSAMINYLTRANSFERASE"/>
    <property type="match status" value="1"/>
</dbReference>
<protein>
    <recommendedName>
        <fullName evidence="10">Hexosyltransferase</fullName>
        <ecNumber evidence="10">2.4.1.-</ecNumber>
    </recommendedName>
</protein>
<comment type="similarity">
    <text evidence="2 10">Belongs to the glycosyltransferase 31 family.</text>
</comment>
<evidence type="ECO:0000256" key="6">
    <source>
        <dbReference type="ARBA" id="ARBA00022968"/>
    </source>
</evidence>
<keyword evidence="3 10" id="KW-0328">Glycosyltransferase</keyword>
<comment type="subcellular location">
    <subcellularLocation>
        <location evidence="1 10">Golgi apparatus membrane</location>
        <topology evidence="1 10">Single-pass type II membrane protein</topology>
    </subcellularLocation>
</comment>
<dbReference type="GO" id="GO:0000139">
    <property type="term" value="C:Golgi membrane"/>
    <property type="evidence" value="ECO:0007669"/>
    <property type="project" value="UniProtKB-SubCell"/>
</dbReference>
<keyword evidence="8 10" id="KW-0333">Golgi apparatus</keyword>
<evidence type="ECO:0000256" key="5">
    <source>
        <dbReference type="ARBA" id="ARBA00022692"/>
    </source>
</evidence>
<comment type="caution">
    <text evidence="11">The sequence shown here is derived from an EMBL/GenBank/DDBJ whole genome shotgun (WGS) entry which is preliminary data.</text>
</comment>
<dbReference type="GO" id="GO:0006493">
    <property type="term" value="P:protein O-linked glycosylation"/>
    <property type="evidence" value="ECO:0007669"/>
    <property type="project" value="TreeGrafter"/>
</dbReference>
<keyword evidence="5" id="KW-0812">Transmembrane</keyword>
<gene>
    <name evidence="11" type="ORF">WR25_22583</name>
</gene>
<evidence type="ECO:0000256" key="2">
    <source>
        <dbReference type="ARBA" id="ARBA00008661"/>
    </source>
</evidence>
<dbReference type="GO" id="GO:0016758">
    <property type="term" value="F:hexosyltransferase activity"/>
    <property type="evidence" value="ECO:0007669"/>
    <property type="project" value="InterPro"/>
</dbReference>
<proteinExistence type="inferred from homology"/>
<dbReference type="Proteomes" id="UP000218231">
    <property type="component" value="Unassembled WGS sequence"/>
</dbReference>
<dbReference type="OrthoDB" id="5957813at2759"/>
<dbReference type="PANTHER" id="PTHR11214:SF349">
    <property type="entry name" value="BETA-1,3-GALACTOSYLTRANSFERASE BRN"/>
    <property type="match status" value="1"/>
</dbReference>
<reference evidence="11 12" key="1">
    <citation type="journal article" date="2017" name="Curr. Biol.">
        <title>Genome architecture and evolution of a unichromosomal asexual nematode.</title>
        <authorList>
            <person name="Fradin H."/>
            <person name="Zegar C."/>
            <person name="Gutwein M."/>
            <person name="Lucas J."/>
            <person name="Kovtun M."/>
            <person name="Corcoran D."/>
            <person name="Baugh L.R."/>
            <person name="Kiontke K."/>
            <person name="Gunsalus K."/>
            <person name="Fitch D.H."/>
            <person name="Piano F."/>
        </authorList>
    </citation>
    <scope>NUCLEOTIDE SEQUENCE [LARGE SCALE GENOMIC DNA]</scope>
    <source>
        <strain evidence="11">PF1309</strain>
    </source>
</reference>
<evidence type="ECO:0000256" key="3">
    <source>
        <dbReference type="ARBA" id="ARBA00022676"/>
    </source>
</evidence>
<organism evidence="11 12">
    <name type="scientific">Diploscapter pachys</name>
    <dbReference type="NCBI Taxonomy" id="2018661"/>
    <lineage>
        <taxon>Eukaryota</taxon>
        <taxon>Metazoa</taxon>
        <taxon>Ecdysozoa</taxon>
        <taxon>Nematoda</taxon>
        <taxon>Chromadorea</taxon>
        <taxon>Rhabditida</taxon>
        <taxon>Rhabditina</taxon>
        <taxon>Rhabditomorpha</taxon>
        <taxon>Rhabditoidea</taxon>
        <taxon>Rhabditidae</taxon>
        <taxon>Diploscapter</taxon>
    </lineage>
</organism>
<evidence type="ECO:0000256" key="4">
    <source>
        <dbReference type="ARBA" id="ARBA00022679"/>
    </source>
</evidence>
<keyword evidence="6" id="KW-0735">Signal-anchor</keyword>
<evidence type="ECO:0000256" key="9">
    <source>
        <dbReference type="ARBA" id="ARBA00023136"/>
    </source>
</evidence>
<evidence type="ECO:0000256" key="10">
    <source>
        <dbReference type="RuleBase" id="RU363063"/>
    </source>
</evidence>
<dbReference type="Pfam" id="PF01762">
    <property type="entry name" value="Galactosyl_T"/>
    <property type="match status" value="1"/>
</dbReference>
<evidence type="ECO:0000313" key="11">
    <source>
        <dbReference type="EMBL" id="PAV74089.1"/>
    </source>
</evidence>